<dbReference type="GO" id="GO:0046982">
    <property type="term" value="F:protein heterodimerization activity"/>
    <property type="evidence" value="ECO:0007669"/>
    <property type="project" value="InterPro"/>
</dbReference>
<feature type="region of interest" description="Disordered" evidence="6">
    <location>
        <begin position="296"/>
        <end position="354"/>
    </location>
</feature>
<proteinExistence type="predicted"/>
<comment type="subcellular location">
    <subcellularLocation>
        <location evidence="1">Nucleus</location>
    </subcellularLocation>
</comment>
<feature type="compositionally biased region" description="Acidic residues" evidence="6">
    <location>
        <begin position="248"/>
        <end position="258"/>
    </location>
</feature>
<organism evidence="8 9">
    <name type="scientific">Naumovozyma castellii</name>
    <name type="common">Yeast</name>
    <name type="synonym">Saccharomyces castellii</name>
    <dbReference type="NCBI Taxonomy" id="27288"/>
    <lineage>
        <taxon>Eukaryota</taxon>
        <taxon>Fungi</taxon>
        <taxon>Dikarya</taxon>
        <taxon>Ascomycota</taxon>
        <taxon>Saccharomycotina</taxon>
        <taxon>Saccharomycetes</taxon>
        <taxon>Saccharomycetales</taxon>
        <taxon>Saccharomycetaceae</taxon>
        <taxon>Naumovozyma</taxon>
    </lineage>
</organism>
<keyword evidence="3" id="KW-0804">Transcription</keyword>
<dbReference type="InterPro" id="IPR009072">
    <property type="entry name" value="Histone-fold"/>
</dbReference>
<keyword evidence="9" id="KW-1185">Reference proteome</keyword>
<evidence type="ECO:0000313" key="8">
    <source>
        <dbReference type="EMBL" id="CCC66919.1"/>
    </source>
</evidence>
<feature type="domain" description="Bromodomain associated" evidence="7">
    <location>
        <begin position="5"/>
        <end position="81"/>
    </location>
</feature>
<dbReference type="EMBL" id="HE576752">
    <property type="protein sequence ID" value="CCC66919.1"/>
    <property type="molecule type" value="Genomic_DNA"/>
</dbReference>
<dbReference type="Gene3D" id="1.10.20.10">
    <property type="entry name" value="Histone, subunit A"/>
    <property type="match status" value="1"/>
</dbReference>
<protein>
    <recommendedName>
        <fullName evidence="7">Bromodomain associated domain-containing protein</fullName>
    </recommendedName>
</protein>
<dbReference type="GO" id="GO:0045944">
    <property type="term" value="P:positive regulation of transcription by RNA polymerase II"/>
    <property type="evidence" value="ECO:0007669"/>
    <property type="project" value="EnsemblFungi"/>
</dbReference>
<evidence type="ECO:0000259" key="7">
    <source>
        <dbReference type="SMART" id="SM00576"/>
    </source>
</evidence>
<dbReference type="Proteomes" id="UP000001640">
    <property type="component" value="Chromosome 1"/>
</dbReference>
<accession>G0V629</accession>
<dbReference type="OrthoDB" id="5402929at2759"/>
<feature type="coiled-coil region" evidence="5">
    <location>
        <begin position="154"/>
        <end position="182"/>
    </location>
</feature>
<dbReference type="RefSeq" id="XP_003673308.1">
    <property type="nucleotide sequence ID" value="XM_003673260.1"/>
</dbReference>
<evidence type="ECO:0000256" key="3">
    <source>
        <dbReference type="ARBA" id="ARBA00023163"/>
    </source>
</evidence>
<keyword evidence="2" id="KW-0805">Transcription regulation</keyword>
<dbReference type="GO" id="GO:0006366">
    <property type="term" value="P:transcription by RNA polymerase II"/>
    <property type="evidence" value="ECO:0007669"/>
    <property type="project" value="EnsemblFungi"/>
</dbReference>
<evidence type="ECO:0000256" key="4">
    <source>
        <dbReference type="ARBA" id="ARBA00023242"/>
    </source>
</evidence>
<evidence type="ECO:0000256" key="2">
    <source>
        <dbReference type="ARBA" id="ARBA00023015"/>
    </source>
</evidence>
<evidence type="ECO:0000256" key="6">
    <source>
        <dbReference type="SAM" id="MobiDB-lite"/>
    </source>
</evidence>
<dbReference type="Pfam" id="PF07524">
    <property type="entry name" value="Bromo_TP"/>
    <property type="match status" value="1"/>
</dbReference>
<feature type="region of interest" description="Disordered" evidence="6">
    <location>
        <begin position="233"/>
        <end position="259"/>
    </location>
</feature>
<dbReference type="KEGG" id="ncs:NCAS_0A03610"/>
<evidence type="ECO:0000313" key="9">
    <source>
        <dbReference type="Proteomes" id="UP000001640"/>
    </source>
</evidence>
<dbReference type="CDD" id="cd00076">
    <property type="entry name" value="HFD_SF"/>
    <property type="match status" value="1"/>
</dbReference>
<dbReference type="GO" id="GO:0005669">
    <property type="term" value="C:transcription factor TFIID complex"/>
    <property type="evidence" value="ECO:0007669"/>
    <property type="project" value="EnsemblFungi"/>
</dbReference>
<evidence type="ECO:0000256" key="5">
    <source>
        <dbReference type="SAM" id="Coils"/>
    </source>
</evidence>
<dbReference type="FunCoup" id="G0V629">
    <property type="interactions" value="322"/>
</dbReference>
<dbReference type="eggNOG" id="ENOG502S96D">
    <property type="taxonomic scope" value="Eukaryota"/>
</dbReference>
<reference key="2">
    <citation type="submission" date="2011-08" db="EMBL/GenBank/DDBJ databases">
        <title>Genome sequence of Naumovozyma castellii.</title>
        <authorList>
            <person name="Gordon J.L."/>
            <person name="Armisen D."/>
            <person name="Proux-Wera E."/>
            <person name="OhEigeartaigh S.S."/>
            <person name="Byrne K.P."/>
            <person name="Wolfe K.H."/>
        </authorList>
    </citation>
    <scope>NUCLEOTIDE SEQUENCE</scope>
    <source>
        <strain>Type strain:CBS 4309</strain>
    </source>
</reference>
<dbReference type="InParanoid" id="G0V629"/>
<dbReference type="OMA" id="MDNTFQR"/>
<dbReference type="GeneID" id="96900406"/>
<evidence type="ECO:0000256" key="1">
    <source>
        <dbReference type="ARBA" id="ARBA00004123"/>
    </source>
</evidence>
<dbReference type="GO" id="GO:0003682">
    <property type="term" value="F:chromatin binding"/>
    <property type="evidence" value="ECO:0007669"/>
    <property type="project" value="EnsemblFungi"/>
</dbReference>
<dbReference type="InterPro" id="IPR006565">
    <property type="entry name" value="BTP"/>
</dbReference>
<gene>
    <name evidence="8" type="primary">NCAS0A03610</name>
    <name evidence="8" type="ordered locus">NCAS_0A03610</name>
</gene>
<keyword evidence="5" id="KW-0175">Coiled coil</keyword>
<feature type="compositionally biased region" description="Polar residues" evidence="6">
    <location>
        <begin position="322"/>
        <end position="334"/>
    </location>
</feature>
<keyword evidence="4" id="KW-0539">Nucleus</keyword>
<sequence>MTADNEFHFSLLRVSIIQLLKAEGFDTATKTTVNTLTDLYIRYLNKLSSEITSVAQSRGAASIAIQDISQGFQNLRLFNPINLLDVFDENPANWEMDYGFEKWKDIVSSDPHLRNDRLVALPGPEIFQDDSLLKATTTSAVPGYINQYKDNSAMTNKDDQIIKLKDKATQEEEEEIEELINNGVLDNWIDAIIAKQRLELKSGLIQMAATKEERIGIPLPDVVGMNESVLGPSINIEEPNTDLIPTLDQEDNDDDNENIDSKLKHNVQQYIKLLPVSKPENRLENISLSFENEILSESEDDQQLSPPPPPSTQEKNEEDTHNTGSLAFNSTNEPTFAEVEDMDNTFQRRESIEY</sequence>
<dbReference type="SMART" id="SM00576">
    <property type="entry name" value="BTP"/>
    <property type="match status" value="1"/>
</dbReference>
<dbReference type="HOGENOM" id="CLU_704112_0_0_1"/>
<reference evidence="8 9" key="1">
    <citation type="journal article" date="2011" name="Proc. Natl. Acad. Sci. U.S.A.">
        <title>Evolutionary erosion of yeast sex chromosomes by mating-type switching accidents.</title>
        <authorList>
            <person name="Gordon J.L."/>
            <person name="Armisen D."/>
            <person name="Proux-Wera E."/>
            <person name="Oheigeartaigh S.S."/>
            <person name="Byrne K.P."/>
            <person name="Wolfe K.H."/>
        </authorList>
    </citation>
    <scope>NUCLEOTIDE SEQUENCE [LARGE SCALE GENOMIC DNA]</scope>
    <source>
        <strain evidence="9">ATCC 76901 / BCRC 22586 / CBS 4309 / NBRC 1992 / NRRL Y-12630</strain>
    </source>
</reference>
<name>G0V629_NAUCA</name>
<dbReference type="STRING" id="1064592.G0V629"/>
<dbReference type="AlphaFoldDB" id="G0V629"/>